<keyword evidence="2" id="KW-1133">Transmembrane helix</keyword>
<name>A0AAD7B8B7_9AGAR</name>
<feature type="compositionally biased region" description="Low complexity" evidence="1">
    <location>
        <begin position="120"/>
        <end position="146"/>
    </location>
</feature>
<dbReference type="EMBL" id="JARKIF010000029">
    <property type="protein sequence ID" value="KAJ7613189.1"/>
    <property type="molecule type" value="Genomic_DNA"/>
</dbReference>
<comment type="caution">
    <text evidence="3">The sequence shown here is derived from an EMBL/GenBank/DDBJ whole genome shotgun (WGS) entry which is preliminary data.</text>
</comment>
<feature type="compositionally biased region" description="Polar residues" evidence="1">
    <location>
        <begin position="147"/>
        <end position="158"/>
    </location>
</feature>
<accession>A0AAD7B8B7</accession>
<protein>
    <submittedName>
        <fullName evidence="3">Uncharacterized protein</fullName>
    </submittedName>
</protein>
<keyword evidence="2" id="KW-0472">Membrane</keyword>
<feature type="transmembrane region" description="Helical" evidence="2">
    <location>
        <begin position="170"/>
        <end position="189"/>
    </location>
</feature>
<organism evidence="3 4">
    <name type="scientific">Roridomyces roridus</name>
    <dbReference type="NCBI Taxonomy" id="1738132"/>
    <lineage>
        <taxon>Eukaryota</taxon>
        <taxon>Fungi</taxon>
        <taxon>Dikarya</taxon>
        <taxon>Basidiomycota</taxon>
        <taxon>Agaricomycotina</taxon>
        <taxon>Agaricomycetes</taxon>
        <taxon>Agaricomycetidae</taxon>
        <taxon>Agaricales</taxon>
        <taxon>Marasmiineae</taxon>
        <taxon>Mycenaceae</taxon>
        <taxon>Roridomyces</taxon>
    </lineage>
</organism>
<dbReference type="Proteomes" id="UP001221142">
    <property type="component" value="Unassembled WGS sequence"/>
</dbReference>
<keyword evidence="4" id="KW-1185">Reference proteome</keyword>
<feature type="region of interest" description="Disordered" evidence="1">
    <location>
        <begin position="262"/>
        <end position="346"/>
    </location>
</feature>
<keyword evidence="2" id="KW-0812">Transmembrane</keyword>
<gene>
    <name evidence="3" type="ORF">FB45DRAFT_1009158</name>
</gene>
<feature type="region of interest" description="Disordered" evidence="1">
    <location>
        <begin position="120"/>
        <end position="158"/>
    </location>
</feature>
<feature type="compositionally biased region" description="Polar residues" evidence="1">
    <location>
        <begin position="334"/>
        <end position="346"/>
    </location>
</feature>
<dbReference type="AlphaFoldDB" id="A0AAD7B8B7"/>
<sequence length="346" mass="36963">MSDSVACSWLEDPCGFTTVCIESHCTCSLAAYFIASACLSTCEDDEIPSWANYSNNLCTGNGITVIPNLPTPLPSGIAVLPSWVLVMVSETPTPTTFDARAASSIALSIDNQPGVTGSITGISVSGSSTSPSSSSKFTSSATTRSTESQTQTLTSVSDSALAGGKLPTRAIIGIVCGIIAFLLVGCRLVHICRRRRRPRDAVCASVAAPSVQLDGATQDGTPKSSQIQFNAHTENTIATAITKVRRRDLEIQMRLAQERIQQISTDEEVESPVAPAASNTTREESQSESDVTRRLREQNAIQEARIRELEAHMMSPWALGPSDEPPQKTKYKESGSNLGPQTQRNI</sequence>
<evidence type="ECO:0000256" key="1">
    <source>
        <dbReference type="SAM" id="MobiDB-lite"/>
    </source>
</evidence>
<reference evidence="3" key="1">
    <citation type="submission" date="2023-03" db="EMBL/GenBank/DDBJ databases">
        <title>Massive genome expansion in bonnet fungi (Mycena s.s.) driven by repeated elements and novel gene families across ecological guilds.</title>
        <authorList>
            <consortium name="Lawrence Berkeley National Laboratory"/>
            <person name="Harder C.B."/>
            <person name="Miyauchi S."/>
            <person name="Viragh M."/>
            <person name="Kuo A."/>
            <person name="Thoen E."/>
            <person name="Andreopoulos B."/>
            <person name="Lu D."/>
            <person name="Skrede I."/>
            <person name="Drula E."/>
            <person name="Henrissat B."/>
            <person name="Morin E."/>
            <person name="Kohler A."/>
            <person name="Barry K."/>
            <person name="LaButti K."/>
            <person name="Morin E."/>
            <person name="Salamov A."/>
            <person name="Lipzen A."/>
            <person name="Mereny Z."/>
            <person name="Hegedus B."/>
            <person name="Baldrian P."/>
            <person name="Stursova M."/>
            <person name="Weitz H."/>
            <person name="Taylor A."/>
            <person name="Grigoriev I.V."/>
            <person name="Nagy L.G."/>
            <person name="Martin F."/>
            <person name="Kauserud H."/>
        </authorList>
    </citation>
    <scope>NUCLEOTIDE SEQUENCE</scope>
    <source>
        <strain evidence="3">9284</strain>
    </source>
</reference>
<proteinExistence type="predicted"/>
<feature type="compositionally biased region" description="Basic and acidic residues" evidence="1">
    <location>
        <begin position="281"/>
        <end position="297"/>
    </location>
</feature>
<evidence type="ECO:0000256" key="2">
    <source>
        <dbReference type="SAM" id="Phobius"/>
    </source>
</evidence>
<evidence type="ECO:0000313" key="3">
    <source>
        <dbReference type="EMBL" id="KAJ7613189.1"/>
    </source>
</evidence>
<evidence type="ECO:0000313" key="4">
    <source>
        <dbReference type="Proteomes" id="UP001221142"/>
    </source>
</evidence>